<feature type="chain" id="PRO_5046462366" description="Lysozyme inhibitor LprI N-terminal domain-containing protein" evidence="1">
    <location>
        <begin position="32"/>
        <end position="264"/>
    </location>
</feature>
<evidence type="ECO:0000313" key="3">
    <source>
        <dbReference type="Proteomes" id="UP000606724"/>
    </source>
</evidence>
<comment type="caution">
    <text evidence="2">The sequence shown here is derived from an EMBL/GenBank/DDBJ whole genome shotgun (WGS) entry which is preliminary data.</text>
</comment>
<dbReference type="PROSITE" id="PS51257">
    <property type="entry name" value="PROKAR_LIPOPROTEIN"/>
    <property type="match status" value="1"/>
</dbReference>
<feature type="signal peptide" evidence="1">
    <location>
        <begin position="1"/>
        <end position="31"/>
    </location>
</feature>
<sequence length="264" mass="29295">MPRTSIQATGYKKPLYTVLSAALLLSAVSCVSTTSLTPKENTLKTADYCRSSNDTKTLAPSKSQSVQQRAMDCMLNELQTYQQKNMSARQQYFAYKAQAWLNYANHKDSMNSRSDVGVEAAQTAENILQALKNDKVEELALIEDIPSTSALMRPDLWATLSALKDSGGIDSAPREIAFSEVSLIWAATDQCERGAKSSNSHFRMADRWLEQAREAFVNTHDSKANVALEALIVRYYEEYAPLDSSDDICNGQVLPTINKNQAPY</sequence>
<evidence type="ECO:0000256" key="1">
    <source>
        <dbReference type="SAM" id="SignalP"/>
    </source>
</evidence>
<protein>
    <recommendedName>
        <fullName evidence="4">Lysozyme inhibitor LprI N-terminal domain-containing protein</fullName>
    </recommendedName>
</protein>
<accession>A0ABR8RL32</accession>
<reference evidence="2 3" key="1">
    <citation type="submission" date="2020-08" db="EMBL/GenBank/DDBJ databases">
        <title>A Genomic Blueprint of the Chicken Gut Microbiome.</title>
        <authorList>
            <person name="Gilroy R."/>
            <person name="Ravi A."/>
            <person name="Getino M."/>
            <person name="Pursley I."/>
            <person name="Horton D.L."/>
            <person name="Alikhan N.-F."/>
            <person name="Baker D."/>
            <person name="Gharbi K."/>
            <person name="Hall N."/>
            <person name="Watson M."/>
            <person name="Adriaenssens E.M."/>
            <person name="Foster-Nyarko E."/>
            <person name="Jarju S."/>
            <person name="Secka A."/>
            <person name="Antonio M."/>
            <person name="Oren A."/>
            <person name="Chaudhuri R."/>
            <person name="La Ragione R.M."/>
            <person name="Hildebrand F."/>
            <person name="Pallen M.J."/>
        </authorList>
    </citation>
    <scope>NUCLEOTIDE SEQUENCE [LARGE SCALE GENOMIC DNA]</scope>
    <source>
        <strain evidence="2 3">Sa4CVA2</strain>
    </source>
</reference>
<proteinExistence type="predicted"/>
<evidence type="ECO:0000313" key="2">
    <source>
        <dbReference type="EMBL" id="MBD7948471.1"/>
    </source>
</evidence>
<gene>
    <name evidence="2" type="ORF">H9653_10685</name>
</gene>
<keyword evidence="1" id="KW-0732">Signal</keyword>
<dbReference type="EMBL" id="JACSQR010000037">
    <property type="protein sequence ID" value="MBD7948471.1"/>
    <property type="molecule type" value="Genomic_DNA"/>
</dbReference>
<evidence type="ECO:0008006" key="4">
    <source>
        <dbReference type="Google" id="ProtNLM"/>
    </source>
</evidence>
<dbReference type="Proteomes" id="UP000606724">
    <property type="component" value="Unassembled WGS sequence"/>
</dbReference>
<organism evidence="2 3">
    <name type="scientific">Psychrobacter communis</name>
    <dbReference type="NCBI Taxonomy" id="2762238"/>
    <lineage>
        <taxon>Bacteria</taxon>
        <taxon>Pseudomonadati</taxon>
        <taxon>Pseudomonadota</taxon>
        <taxon>Gammaproteobacteria</taxon>
        <taxon>Moraxellales</taxon>
        <taxon>Moraxellaceae</taxon>
        <taxon>Psychrobacter</taxon>
    </lineage>
</organism>
<keyword evidence="3" id="KW-1185">Reference proteome</keyword>
<name>A0ABR8RL32_9GAMM</name>
<dbReference type="RefSeq" id="WP_191692353.1">
    <property type="nucleotide sequence ID" value="NZ_JACSQR010000037.1"/>
</dbReference>